<organism evidence="1 2">
    <name type="scientific">Hyalomma asiaticum</name>
    <name type="common">Tick</name>
    <dbReference type="NCBI Taxonomy" id="266040"/>
    <lineage>
        <taxon>Eukaryota</taxon>
        <taxon>Metazoa</taxon>
        <taxon>Ecdysozoa</taxon>
        <taxon>Arthropoda</taxon>
        <taxon>Chelicerata</taxon>
        <taxon>Arachnida</taxon>
        <taxon>Acari</taxon>
        <taxon>Parasitiformes</taxon>
        <taxon>Ixodida</taxon>
        <taxon>Ixodoidea</taxon>
        <taxon>Ixodidae</taxon>
        <taxon>Hyalomminae</taxon>
        <taxon>Hyalomma</taxon>
    </lineage>
</organism>
<dbReference type="EMBL" id="CM023484">
    <property type="protein sequence ID" value="KAH6933283.1"/>
    <property type="molecule type" value="Genomic_DNA"/>
</dbReference>
<protein>
    <submittedName>
        <fullName evidence="1">Uncharacterized protein</fullName>
    </submittedName>
</protein>
<reference evidence="1" key="1">
    <citation type="submission" date="2020-05" db="EMBL/GenBank/DDBJ databases">
        <title>Large-scale comparative analyses of tick genomes elucidate their genetic diversity and vector capacities.</title>
        <authorList>
            <person name="Jia N."/>
            <person name="Wang J."/>
            <person name="Shi W."/>
            <person name="Du L."/>
            <person name="Sun Y."/>
            <person name="Zhan W."/>
            <person name="Jiang J."/>
            <person name="Wang Q."/>
            <person name="Zhang B."/>
            <person name="Ji P."/>
            <person name="Sakyi L.B."/>
            <person name="Cui X."/>
            <person name="Yuan T."/>
            <person name="Jiang B."/>
            <person name="Yang W."/>
            <person name="Lam T.T.-Y."/>
            <person name="Chang Q."/>
            <person name="Ding S."/>
            <person name="Wang X."/>
            <person name="Zhu J."/>
            <person name="Ruan X."/>
            <person name="Zhao L."/>
            <person name="Wei J."/>
            <person name="Que T."/>
            <person name="Du C."/>
            <person name="Cheng J."/>
            <person name="Dai P."/>
            <person name="Han X."/>
            <person name="Huang E."/>
            <person name="Gao Y."/>
            <person name="Liu J."/>
            <person name="Shao H."/>
            <person name="Ye R."/>
            <person name="Li L."/>
            <person name="Wei W."/>
            <person name="Wang X."/>
            <person name="Wang C."/>
            <person name="Yang T."/>
            <person name="Huo Q."/>
            <person name="Li W."/>
            <person name="Guo W."/>
            <person name="Chen H."/>
            <person name="Zhou L."/>
            <person name="Ni X."/>
            <person name="Tian J."/>
            <person name="Zhou Y."/>
            <person name="Sheng Y."/>
            <person name="Liu T."/>
            <person name="Pan Y."/>
            <person name="Xia L."/>
            <person name="Li J."/>
            <person name="Zhao F."/>
            <person name="Cao W."/>
        </authorList>
    </citation>
    <scope>NUCLEOTIDE SEQUENCE</scope>
    <source>
        <strain evidence="1">Hyas-2018</strain>
    </source>
</reference>
<keyword evidence="2" id="KW-1185">Reference proteome</keyword>
<dbReference type="Proteomes" id="UP000821845">
    <property type="component" value="Chromosome 4"/>
</dbReference>
<name>A0ACB7SEI2_HYAAI</name>
<accession>A0ACB7SEI2</accession>
<sequence length="167" mass="18015">MLGIALSTLFLTVTCSEASSGGQVTQHKAKFSVLQMTYYCLPSLPCRCPCEYGLEYPSMCGMCVCRLGIHLPSSSLPVDAKAEIEFSHPAVVAPLFPPSFIPELDSQKRLFYFPFVAPPLGNTSKLKEKNTGRTLRCSGIVDAIIYHPASSSGPAAGWLQQPEVSPS</sequence>
<proteinExistence type="predicted"/>
<comment type="caution">
    <text evidence="1">The sequence shown here is derived from an EMBL/GenBank/DDBJ whole genome shotgun (WGS) entry which is preliminary data.</text>
</comment>
<evidence type="ECO:0000313" key="2">
    <source>
        <dbReference type="Proteomes" id="UP000821845"/>
    </source>
</evidence>
<evidence type="ECO:0000313" key="1">
    <source>
        <dbReference type="EMBL" id="KAH6933283.1"/>
    </source>
</evidence>
<gene>
    <name evidence="1" type="ORF">HPB50_013996</name>
</gene>